<dbReference type="AlphaFoldDB" id="B0CCU6"/>
<name>B0CCU6_ACAM1</name>
<evidence type="ECO:0000313" key="1">
    <source>
        <dbReference type="EMBL" id="ABW30388.1"/>
    </source>
</evidence>
<reference evidence="1 2" key="1">
    <citation type="journal article" date="2008" name="Proc. Natl. Acad. Sci. U.S.A.">
        <title>Niche adaptation and genome expansion in the chlorophyll d-producing cyanobacterium Acaryochloris marina.</title>
        <authorList>
            <person name="Swingley W.D."/>
            <person name="Chen M."/>
            <person name="Cheung P.C."/>
            <person name="Conrad A.L."/>
            <person name="Dejesa L.C."/>
            <person name="Hao J."/>
            <person name="Honchak B.M."/>
            <person name="Karbach L.E."/>
            <person name="Kurdoglu A."/>
            <person name="Lahiri S."/>
            <person name="Mastrian S.D."/>
            <person name="Miyashita H."/>
            <person name="Page L."/>
            <person name="Ramakrishna P."/>
            <person name="Satoh S."/>
            <person name="Sattley W.M."/>
            <person name="Shimada Y."/>
            <person name="Taylor H.L."/>
            <person name="Tomo T."/>
            <person name="Tsuchiya T."/>
            <person name="Wang Z.T."/>
            <person name="Raymond J."/>
            <person name="Mimuro M."/>
            <person name="Blankenship R.E."/>
            <person name="Touchman J.W."/>
        </authorList>
    </citation>
    <scope>NUCLEOTIDE SEQUENCE [LARGE SCALE GENOMIC DNA]</scope>
    <source>
        <strain evidence="2">MBIC 11017</strain>
    </source>
</reference>
<sequence length="37" mass="4384">MKILKVIKIQKSRNILKLKFEINQSKLVIYIINSVLL</sequence>
<dbReference type="KEGG" id="amr:AM1_5432"/>
<dbReference type="Proteomes" id="UP000000268">
    <property type="component" value="Chromosome"/>
</dbReference>
<organism evidence="1 2">
    <name type="scientific">Acaryochloris marina (strain MBIC 11017)</name>
    <dbReference type="NCBI Taxonomy" id="329726"/>
    <lineage>
        <taxon>Bacteria</taxon>
        <taxon>Bacillati</taxon>
        <taxon>Cyanobacteriota</taxon>
        <taxon>Cyanophyceae</taxon>
        <taxon>Acaryochloridales</taxon>
        <taxon>Acaryochloridaceae</taxon>
        <taxon>Acaryochloris</taxon>
    </lineage>
</organism>
<dbReference type="EMBL" id="CP000828">
    <property type="protein sequence ID" value="ABW30388.1"/>
    <property type="molecule type" value="Genomic_DNA"/>
</dbReference>
<dbReference type="HOGENOM" id="CLU_3338760_0_0_3"/>
<proteinExistence type="predicted"/>
<keyword evidence="2" id="KW-1185">Reference proteome</keyword>
<evidence type="ECO:0000313" key="2">
    <source>
        <dbReference type="Proteomes" id="UP000000268"/>
    </source>
</evidence>
<accession>B0CCU6</accession>
<protein>
    <submittedName>
        <fullName evidence="1">Uncharacterized protein</fullName>
    </submittedName>
</protein>
<gene>
    <name evidence="1" type="ordered locus">AM1_5432</name>
</gene>